<name>A0ABN2QIS8_9MICO</name>
<evidence type="ECO:0000259" key="1">
    <source>
        <dbReference type="PROSITE" id="PS50995"/>
    </source>
</evidence>
<dbReference type="InterPro" id="IPR036388">
    <property type="entry name" value="WH-like_DNA-bd_sf"/>
</dbReference>
<keyword evidence="3" id="KW-1185">Reference proteome</keyword>
<organism evidence="2 3">
    <name type="scientific">Microbacterium deminutum</name>
    <dbReference type="NCBI Taxonomy" id="344164"/>
    <lineage>
        <taxon>Bacteria</taxon>
        <taxon>Bacillati</taxon>
        <taxon>Actinomycetota</taxon>
        <taxon>Actinomycetes</taxon>
        <taxon>Micrococcales</taxon>
        <taxon>Microbacteriaceae</taxon>
        <taxon>Microbacterium</taxon>
    </lineage>
</organism>
<sequence>MRDFTADEDRLWRTLMRLNGALPRLLDDDLRGSGLTLSEFAILLVLSEAEDGELWMSGLASAAGLSPSRTTRVVADLERRGFAEKLRSRFDARSAVTRVTKPGRDAVRKAYPIQVDRAREVLFDHLDSAQVRDAADTLEPFLRRVRELSRPS</sequence>
<dbReference type="InterPro" id="IPR036390">
    <property type="entry name" value="WH_DNA-bd_sf"/>
</dbReference>
<feature type="domain" description="HTH marR-type" evidence="1">
    <location>
        <begin position="8"/>
        <end position="147"/>
    </location>
</feature>
<dbReference type="Pfam" id="PF12802">
    <property type="entry name" value="MarR_2"/>
    <property type="match status" value="1"/>
</dbReference>
<proteinExistence type="predicted"/>
<dbReference type="SUPFAM" id="SSF46785">
    <property type="entry name" value="Winged helix' DNA-binding domain"/>
    <property type="match status" value="1"/>
</dbReference>
<dbReference type="Gene3D" id="1.10.10.10">
    <property type="entry name" value="Winged helix-like DNA-binding domain superfamily/Winged helix DNA-binding domain"/>
    <property type="match status" value="1"/>
</dbReference>
<dbReference type="SMART" id="SM00347">
    <property type="entry name" value="HTH_MARR"/>
    <property type="match status" value="1"/>
</dbReference>
<dbReference type="PROSITE" id="PS50995">
    <property type="entry name" value="HTH_MARR_2"/>
    <property type="match status" value="1"/>
</dbReference>
<protein>
    <recommendedName>
        <fullName evidence="1">HTH marR-type domain-containing protein</fullName>
    </recommendedName>
</protein>
<dbReference type="PANTHER" id="PTHR33164:SF99">
    <property type="entry name" value="MARR FAMILY REGULATORY PROTEIN"/>
    <property type="match status" value="1"/>
</dbReference>
<dbReference type="PANTHER" id="PTHR33164">
    <property type="entry name" value="TRANSCRIPTIONAL REGULATOR, MARR FAMILY"/>
    <property type="match status" value="1"/>
</dbReference>
<accession>A0ABN2QIS8</accession>
<dbReference type="Proteomes" id="UP001499933">
    <property type="component" value="Unassembled WGS sequence"/>
</dbReference>
<evidence type="ECO:0000313" key="2">
    <source>
        <dbReference type="EMBL" id="GAA1953258.1"/>
    </source>
</evidence>
<reference evidence="2 3" key="1">
    <citation type="journal article" date="2019" name="Int. J. Syst. Evol. Microbiol.">
        <title>The Global Catalogue of Microorganisms (GCM) 10K type strain sequencing project: providing services to taxonomists for standard genome sequencing and annotation.</title>
        <authorList>
            <consortium name="The Broad Institute Genomics Platform"/>
            <consortium name="The Broad Institute Genome Sequencing Center for Infectious Disease"/>
            <person name="Wu L."/>
            <person name="Ma J."/>
        </authorList>
    </citation>
    <scope>NUCLEOTIDE SEQUENCE [LARGE SCALE GENOMIC DNA]</scope>
    <source>
        <strain evidence="2 3">JCM 14901</strain>
    </source>
</reference>
<evidence type="ECO:0000313" key="3">
    <source>
        <dbReference type="Proteomes" id="UP001499933"/>
    </source>
</evidence>
<dbReference type="EMBL" id="BAAAOG010000002">
    <property type="protein sequence ID" value="GAA1953258.1"/>
    <property type="molecule type" value="Genomic_DNA"/>
</dbReference>
<dbReference type="InterPro" id="IPR039422">
    <property type="entry name" value="MarR/SlyA-like"/>
</dbReference>
<comment type="caution">
    <text evidence="2">The sequence shown here is derived from an EMBL/GenBank/DDBJ whole genome shotgun (WGS) entry which is preliminary data.</text>
</comment>
<dbReference type="InterPro" id="IPR000835">
    <property type="entry name" value="HTH_MarR-typ"/>
</dbReference>
<gene>
    <name evidence="2" type="ORF">GCM10009776_13890</name>
</gene>